<dbReference type="InterPro" id="IPR038718">
    <property type="entry name" value="SNF2-like_sf"/>
</dbReference>
<dbReference type="Pfam" id="PF00271">
    <property type="entry name" value="Helicase_C"/>
    <property type="match status" value="1"/>
</dbReference>
<dbReference type="Pfam" id="PF00176">
    <property type="entry name" value="SNF2-rel_dom"/>
    <property type="match status" value="1"/>
</dbReference>
<feature type="domain" description="Helicase ATP-binding" evidence="4">
    <location>
        <begin position="597"/>
        <end position="754"/>
    </location>
</feature>
<evidence type="ECO:0000259" key="5">
    <source>
        <dbReference type="PROSITE" id="PS51194"/>
    </source>
</evidence>
<dbReference type="Pfam" id="PF04434">
    <property type="entry name" value="SWIM"/>
    <property type="match status" value="1"/>
</dbReference>
<dbReference type="InterPro" id="IPR001650">
    <property type="entry name" value="Helicase_C-like"/>
</dbReference>
<dbReference type="Pfam" id="PF08455">
    <property type="entry name" value="SNF2_assoc"/>
    <property type="match status" value="1"/>
</dbReference>
<dbReference type="PROSITE" id="PS51194">
    <property type="entry name" value="HELICASE_CTER"/>
    <property type="match status" value="1"/>
</dbReference>
<feature type="domain" description="Helicase C-terminal" evidence="5">
    <location>
        <begin position="865"/>
        <end position="1023"/>
    </location>
</feature>
<sequence length="1030" mass="118839">MSKLIPGRIRNKGKNLYEEGLVSLVEEKKDSLLVQVADCKVRFSMEDELVSCPCEMFQKKAYCSHLAAVEYYLKNHPKGKDLASHLVADEKDSEKREEKTSFGSLFLDNLKVNEEETLKYRLSVQGSQSPFSSEFWWTLKINRLPDERSYVVRDIKSFLTIIKKESYYQIGKNYYEPLSRLQFDSASQKVIEFLWRILPDSDRVNTDYILPNHSRNLSLPSGFFEEGVTLFNQLYEFSFEGHHQVYHHLVFKELEGSDHFYHFKVLVHQKTIELIINEKPVNFYYDNQYLLYQDTFYHLNPKQTKLVSALRSLPIEQDLAKHIYFTFEDHAKLADSLIDFKLLGEVEAPASFNIYDFKVIFAFDLADDQKILLDMTFDYGQKRVSDQAEKEALPFASNFKKEKKIAQLLEVHGFSKGFSSQHSPLDANEWYLFFTETLPHFSHFGDVLLSPRLREMRYLEAPKVDVQMNQGLLDISFDFSTVIEDDIDTALTALFEHKPYFINKSGKLVVFDEEAQKVSQVLQSLRAQKFHNGHLKIGKVAAFQVYESLGNMENVRFSKSFSQLAKDLREPENFMLPEFTIDASLRDYQMIGVQWMSMLDKYGFGGILADDMGLGKTLQTLAFLKSHLKKGKRVLILSPSSLIYNWRDECQKFTPDLDVAVSYGLKSMRDKIIEEQHQITITSYASFRQDFDCYAQLSFDYLILDEAQVMKNTQTKIAQSLRKFDVKNCFALSGTPIENNLLEIWSIFQIVLPGLLPKKKDFLKMSAKTVARYIKPFVMRRRKEEVLPELPDLIEINYSNELLDSQKAIYLAQLRQMQENISQSSDAEIKQQKIEILSGITRLRQICDTPKLFMDYKGESGKINSLRDLLLQIKESGHRALIFSQFKDMLALTEKEMTSIGLASYKITGSTPAKKRQEMTRAFNNGSRDAFLISLKAGGVGLNLTGADTVVLIDLWWNPAVEMQAISRAHRIGQKEKVEVYRLITRGTIEEKILELQESKKSLVTTVLDGNETRASMSIEEIKEILGISQ</sequence>
<dbReference type="SUPFAM" id="SSF52540">
    <property type="entry name" value="P-loop containing nucleoside triphosphate hydrolases"/>
    <property type="match status" value="2"/>
</dbReference>
<keyword evidence="2" id="KW-0863">Zinc-finger</keyword>
<keyword evidence="1" id="KW-0378">Hydrolase</keyword>
<dbReference type="CDD" id="cd18793">
    <property type="entry name" value="SF2_C_SNF"/>
    <property type="match status" value="1"/>
</dbReference>
<dbReference type="SMART" id="SM00487">
    <property type="entry name" value="DEXDc"/>
    <property type="match status" value="1"/>
</dbReference>
<keyword evidence="7" id="KW-1185">Reference proteome</keyword>
<dbReference type="RefSeq" id="WP_003081090.1">
    <property type="nucleotide sequence ID" value="NZ_AEUW02000001.1"/>
</dbReference>
<dbReference type="InterPro" id="IPR049730">
    <property type="entry name" value="SNF2/RAD54-like_C"/>
</dbReference>
<dbReference type="GO" id="GO:0008270">
    <property type="term" value="F:zinc ion binding"/>
    <property type="evidence" value="ECO:0007669"/>
    <property type="project" value="UniProtKB-KW"/>
</dbReference>
<organism evidence="6 7">
    <name type="scientific">Streptococcus macacae NCTC 11558</name>
    <dbReference type="NCBI Taxonomy" id="764298"/>
    <lineage>
        <taxon>Bacteria</taxon>
        <taxon>Bacillati</taxon>
        <taxon>Bacillota</taxon>
        <taxon>Bacilli</taxon>
        <taxon>Lactobacillales</taxon>
        <taxon>Streptococcaceae</taxon>
        <taxon>Streptococcus</taxon>
    </lineage>
</organism>
<dbReference type="PROSITE" id="PS50966">
    <property type="entry name" value="ZF_SWIM"/>
    <property type="match status" value="1"/>
</dbReference>
<reference evidence="6 7" key="1">
    <citation type="journal article" date="2014" name="Int. J. Syst. Evol. Microbiol.">
        <title>Phylogenomics and the dynamic genome evolution of the genus Streptococcus.</title>
        <authorList>
            <consortium name="The Broad Institute Genome Sequencing Platform"/>
            <person name="Richards V.P."/>
            <person name="Palmer S.R."/>
            <person name="Pavinski Bitar P.D."/>
            <person name="Qin X."/>
            <person name="Weinstock G.M."/>
            <person name="Highlander S.K."/>
            <person name="Town C.D."/>
            <person name="Burne R.A."/>
            <person name="Stanhope M.J."/>
        </authorList>
    </citation>
    <scope>NUCLEOTIDE SEQUENCE [LARGE SCALE GENOMIC DNA]</scope>
    <source>
        <strain evidence="6 7">NCTC 11558</strain>
    </source>
</reference>
<dbReference type="OrthoDB" id="9760715at2"/>
<dbReference type="eggNOG" id="COG0553">
    <property type="taxonomic scope" value="Bacteria"/>
</dbReference>
<dbReference type="PANTHER" id="PTHR10799">
    <property type="entry name" value="SNF2/RAD54 HELICASE FAMILY"/>
    <property type="match status" value="1"/>
</dbReference>
<dbReference type="Proteomes" id="UP000003573">
    <property type="component" value="Unassembled WGS sequence"/>
</dbReference>
<evidence type="ECO:0000259" key="4">
    <source>
        <dbReference type="PROSITE" id="PS51192"/>
    </source>
</evidence>
<evidence type="ECO:0000313" key="6">
    <source>
        <dbReference type="EMBL" id="EHJ52728.1"/>
    </source>
</evidence>
<dbReference type="GO" id="GO:0005524">
    <property type="term" value="F:ATP binding"/>
    <property type="evidence" value="ECO:0007669"/>
    <property type="project" value="InterPro"/>
</dbReference>
<dbReference type="PROSITE" id="PS51192">
    <property type="entry name" value="HELICASE_ATP_BIND_1"/>
    <property type="match status" value="1"/>
</dbReference>
<dbReference type="GO" id="GO:0016787">
    <property type="term" value="F:hydrolase activity"/>
    <property type="evidence" value="ECO:0007669"/>
    <property type="project" value="UniProtKB-KW"/>
</dbReference>
<keyword evidence="2" id="KW-0862">Zinc</keyword>
<dbReference type="AlphaFoldDB" id="G5JY59"/>
<dbReference type="InterPro" id="IPR000330">
    <property type="entry name" value="SNF2_N"/>
</dbReference>
<comment type="caution">
    <text evidence="6">The sequence shown here is derived from an EMBL/GenBank/DDBJ whole genome shotgun (WGS) entry which is preliminary data.</text>
</comment>
<dbReference type="SMART" id="SM00490">
    <property type="entry name" value="HELICc"/>
    <property type="match status" value="1"/>
</dbReference>
<dbReference type="InterPro" id="IPR013663">
    <property type="entry name" value="Helicase_SWF/SNF/SWI_bac"/>
</dbReference>
<evidence type="ECO:0000256" key="1">
    <source>
        <dbReference type="ARBA" id="ARBA00022801"/>
    </source>
</evidence>
<dbReference type="InterPro" id="IPR014001">
    <property type="entry name" value="Helicase_ATP-bd"/>
</dbReference>
<keyword evidence="2" id="KW-0479">Metal-binding</keyword>
<dbReference type="InterPro" id="IPR027417">
    <property type="entry name" value="P-loop_NTPase"/>
</dbReference>
<accession>G5JY59</accession>
<dbReference type="Gene3D" id="3.40.50.300">
    <property type="entry name" value="P-loop containing nucleotide triphosphate hydrolases"/>
    <property type="match status" value="1"/>
</dbReference>
<evidence type="ECO:0000259" key="3">
    <source>
        <dbReference type="PROSITE" id="PS50966"/>
    </source>
</evidence>
<proteinExistence type="predicted"/>
<protein>
    <submittedName>
        <fullName evidence="6">Bacterial SNF2 helicase associated</fullName>
    </submittedName>
</protein>
<name>G5JY59_9STRE</name>
<evidence type="ECO:0000256" key="2">
    <source>
        <dbReference type="PROSITE-ProRule" id="PRU00325"/>
    </source>
</evidence>
<dbReference type="EMBL" id="AEUW02000001">
    <property type="protein sequence ID" value="EHJ52728.1"/>
    <property type="molecule type" value="Genomic_DNA"/>
</dbReference>
<dbReference type="Gene3D" id="3.40.50.10810">
    <property type="entry name" value="Tandem AAA-ATPase domain"/>
    <property type="match status" value="1"/>
</dbReference>
<evidence type="ECO:0000313" key="7">
    <source>
        <dbReference type="Proteomes" id="UP000003573"/>
    </source>
</evidence>
<gene>
    <name evidence="6" type="ORF">STRMA_0119</name>
</gene>
<dbReference type="STRING" id="764298.STRMA_0119"/>
<dbReference type="InterPro" id="IPR007527">
    <property type="entry name" value="Znf_SWIM"/>
</dbReference>
<feature type="domain" description="SWIM-type" evidence="3">
    <location>
        <begin position="39"/>
        <end position="74"/>
    </location>
</feature>